<reference evidence="20 21" key="1">
    <citation type="submission" date="2018-06" db="EMBL/GenBank/DDBJ databases">
        <title>Genomic Encyclopedia of Archaeal and Bacterial Type Strains, Phase II (KMG-II): from individual species to whole genera.</title>
        <authorList>
            <person name="Goeker M."/>
        </authorList>
    </citation>
    <scope>NUCLEOTIDE SEQUENCE [LARGE SCALE GENOMIC DNA]</scope>
    <source>
        <strain evidence="20 21">T4</strain>
    </source>
</reference>
<keyword evidence="4" id="KW-0444">Lipid biosynthesis</keyword>
<evidence type="ECO:0000256" key="6">
    <source>
        <dbReference type="ARBA" id="ARBA00022692"/>
    </source>
</evidence>
<feature type="binding site" evidence="18">
    <location>
        <position position="28"/>
    </location>
    <ligand>
        <name>a divalent metal cation</name>
        <dbReference type="ChEBI" id="CHEBI:60240"/>
    </ligand>
</feature>
<dbReference type="CDD" id="cd14265">
    <property type="entry name" value="UDPK_IM_like"/>
    <property type="match status" value="1"/>
</dbReference>
<dbReference type="Proteomes" id="UP000248917">
    <property type="component" value="Unassembled WGS sequence"/>
</dbReference>
<feature type="binding site" evidence="17">
    <location>
        <begin position="94"/>
        <end position="95"/>
    </location>
    <ligand>
        <name>ATP</name>
        <dbReference type="ChEBI" id="CHEBI:30616"/>
    </ligand>
</feature>
<comment type="subcellular location">
    <subcellularLocation>
        <location evidence="1">Cell membrane</location>
        <topology evidence="1">Multi-pass membrane protein</topology>
    </subcellularLocation>
</comment>
<evidence type="ECO:0000256" key="12">
    <source>
        <dbReference type="ARBA" id="ARBA00023136"/>
    </source>
</evidence>
<comment type="caution">
    <text evidence="20">The sequence shown here is derived from an EMBL/GenBank/DDBJ whole genome shotgun (WGS) entry which is preliminary data.</text>
</comment>
<evidence type="ECO:0000256" key="1">
    <source>
        <dbReference type="ARBA" id="ARBA00004651"/>
    </source>
</evidence>
<keyword evidence="13" id="KW-0594">Phospholipid biosynthesis</keyword>
<dbReference type="EMBL" id="QKTX01000030">
    <property type="protein sequence ID" value="PZV75756.1"/>
    <property type="molecule type" value="Genomic_DNA"/>
</dbReference>
<comment type="similarity">
    <text evidence="2">Belongs to the bacterial diacylglycerol kinase family.</text>
</comment>
<feature type="transmembrane region" description="Helical" evidence="19">
    <location>
        <begin position="55"/>
        <end position="75"/>
    </location>
</feature>
<feature type="binding site" evidence="17">
    <location>
        <position position="76"/>
    </location>
    <ligand>
        <name>ATP</name>
        <dbReference type="ChEBI" id="CHEBI:30616"/>
    </ligand>
</feature>
<dbReference type="RefSeq" id="WP_111395137.1">
    <property type="nucleotide sequence ID" value="NZ_QKTX01000030.1"/>
</dbReference>
<keyword evidence="10 19" id="KW-1133">Transmembrane helix</keyword>
<keyword evidence="18" id="KW-0479">Metal-binding</keyword>
<feature type="binding site" evidence="17">
    <location>
        <position position="28"/>
    </location>
    <ligand>
        <name>ATP</name>
        <dbReference type="ChEBI" id="CHEBI:30616"/>
    </ligand>
</feature>
<dbReference type="AlphaFoldDB" id="A0A326RUH0"/>
<name>A0A326RUH0_9BACT</name>
<feature type="binding site" evidence="17">
    <location>
        <position position="16"/>
    </location>
    <ligand>
        <name>ATP</name>
        <dbReference type="ChEBI" id="CHEBI:30616"/>
    </ligand>
</feature>
<keyword evidence="3" id="KW-1003">Cell membrane</keyword>
<dbReference type="GO" id="GO:0005886">
    <property type="term" value="C:plasma membrane"/>
    <property type="evidence" value="ECO:0007669"/>
    <property type="project" value="UniProtKB-SubCell"/>
</dbReference>
<feature type="transmembrane region" description="Helical" evidence="19">
    <location>
        <begin position="96"/>
        <end position="119"/>
    </location>
</feature>
<dbReference type="InterPro" id="IPR000829">
    <property type="entry name" value="DAGK"/>
</dbReference>
<dbReference type="Gene3D" id="1.10.287.3610">
    <property type="match status" value="1"/>
</dbReference>
<evidence type="ECO:0000256" key="3">
    <source>
        <dbReference type="ARBA" id="ARBA00022475"/>
    </source>
</evidence>
<keyword evidence="12 19" id="KW-0472">Membrane</keyword>
<dbReference type="InterPro" id="IPR033717">
    <property type="entry name" value="UDPK"/>
</dbReference>
<keyword evidence="6 19" id="KW-0812">Transmembrane</keyword>
<dbReference type="PANTHER" id="PTHR34299">
    <property type="entry name" value="DIACYLGLYCEROL KINASE"/>
    <property type="match status" value="1"/>
</dbReference>
<dbReference type="OrthoDB" id="1493837at2"/>
<keyword evidence="11" id="KW-0443">Lipid metabolism</keyword>
<dbReference type="PANTHER" id="PTHR34299:SF1">
    <property type="entry name" value="DIACYLGLYCEROL KINASE"/>
    <property type="match status" value="1"/>
</dbReference>
<keyword evidence="5" id="KW-0808">Transferase</keyword>
<dbReference type="InterPro" id="IPR036945">
    <property type="entry name" value="DAGK_sf"/>
</dbReference>
<proteinExistence type="inferred from homology"/>
<evidence type="ECO:0000256" key="14">
    <source>
        <dbReference type="ARBA" id="ARBA00023264"/>
    </source>
</evidence>
<protein>
    <submittedName>
        <fullName evidence="20">Diacylglycerol kinase (ATP)</fullName>
    </submittedName>
</protein>
<evidence type="ECO:0000313" key="21">
    <source>
        <dbReference type="Proteomes" id="UP000248917"/>
    </source>
</evidence>
<gene>
    <name evidence="20" type="ORF">CLV31_13012</name>
</gene>
<evidence type="ECO:0000256" key="4">
    <source>
        <dbReference type="ARBA" id="ARBA00022516"/>
    </source>
</evidence>
<feature type="binding site" evidence="18">
    <location>
        <position position="76"/>
    </location>
    <ligand>
        <name>a divalent metal cation</name>
        <dbReference type="ChEBI" id="CHEBI:60240"/>
    </ligand>
</feature>
<evidence type="ECO:0000256" key="9">
    <source>
        <dbReference type="ARBA" id="ARBA00022840"/>
    </source>
</evidence>
<evidence type="ECO:0000256" key="5">
    <source>
        <dbReference type="ARBA" id="ARBA00022679"/>
    </source>
</evidence>
<comment type="cofactor">
    <cofactor evidence="18">
        <name>Mg(2+)</name>
        <dbReference type="ChEBI" id="CHEBI:18420"/>
    </cofactor>
    <text evidence="18">Mn(2+), Zn(2+), Cd(2+) and Co(2+) support activity to lesser extents.</text>
</comment>
<dbReference type="GO" id="GO:0016301">
    <property type="term" value="F:kinase activity"/>
    <property type="evidence" value="ECO:0007669"/>
    <property type="project" value="UniProtKB-KW"/>
</dbReference>
<evidence type="ECO:0000256" key="13">
    <source>
        <dbReference type="ARBA" id="ARBA00023209"/>
    </source>
</evidence>
<feature type="binding site" evidence="17">
    <location>
        <begin position="85"/>
        <end position="87"/>
    </location>
    <ligand>
        <name>ATP</name>
        <dbReference type="ChEBI" id="CHEBI:30616"/>
    </ligand>
</feature>
<keyword evidence="7 17" id="KW-0547">Nucleotide-binding</keyword>
<evidence type="ECO:0000313" key="20">
    <source>
        <dbReference type="EMBL" id="PZV75756.1"/>
    </source>
</evidence>
<dbReference type="Pfam" id="PF01219">
    <property type="entry name" value="DAGK_prokar"/>
    <property type="match status" value="1"/>
</dbReference>
<keyword evidence="14" id="KW-1208">Phospholipid metabolism</keyword>
<keyword evidence="21" id="KW-1185">Reference proteome</keyword>
<evidence type="ECO:0000256" key="16">
    <source>
        <dbReference type="PIRSR" id="PIRSR600829-2"/>
    </source>
</evidence>
<evidence type="ECO:0000256" key="8">
    <source>
        <dbReference type="ARBA" id="ARBA00022777"/>
    </source>
</evidence>
<keyword evidence="18" id="KW-0460">Magnesium</keyword>
<accession>A0A326RUH0</accession>
<feature type="transmembrane region" description="Helical" evidence="19">
    <location>
        <begin position="21"/>
        <end position="49"/>
    </location>
</feature>
<feature type="active site" description="Proton acceptor" evidence="15">
    <location>
        <position position="69"/>
    </location>
</feature>
<evidence type="ECO:0000256" key="17">
    <source>
        <dbReference type="PIRSR" id="PIRSR600829-3"/>
    </source>
</evidence>
<keyword evidence="8 20" id="KW-0418">Kinase</keyword>
<evidence type="ECO:0000256" key="18">
    <source>
        <dbReference type="PIRSR" id="PIRSR600829-4"/>
    </source>
</evidence>
<dbReference type="GO" id="GO:0008654">
    <property type="term" value="P:phospholipid biosynthetic process"/>
    <property type="evidence" value="ECO:0007669"/>
    <property type="project" value="UniProtKB-KW"/>
</dbReference>
<dbReference type="GO" id="GO:0046872">
    <property type="term" value="F:metal ion binding"/>
    <property type="evidence" value="ECO:0007669"/>
    <property type="project" value="UniProtKB-KW"/>
</dbReference>
<dbReference type="GO" id="GO:0005524">
    <property type="term" value="F:ATP binding"/>
    <property type="evidence" value="ECO:0007669"/>
    <property type="project" value="UniProtKB-KW"/>
</dbReference>
<feature type="binding site" evidence="16">
    <location>
        <position position="69"/>
    </location>
    <ligand>
        <name>substrate</name>
    </ligand>
</feature>
<organism evidence="20 21">
    <name type="scientific">Algoriphagus aquaeductus</name>
    <dbReference type="NCBI Taxonomy" id="475299"/>
    <lineage>
        <taxon>Bacteria</taxon>
        <taxon>Pseudomonadati</taxon>
        <taxon>Bacteroidota</taxon>
        <taxon>Cytophagia</taxon>
        <taxon>Cytophagales</taxon>
        <taxon>Cyclobacteriaceae</taxon>
        <taxon>Algoriphagus</taxon>
    </lineage>
</organism>
<evidence type="ECO:0000256" key="2">
    <source>
        <dbReference type="ARBA" id="ARBA00005967"/>
    </source>
</evidence>
<feature type="binding site" evidence="16">
    <location>
        <position position="98"/>
    </location>
    <ligand>
        <name>substrate</name>
    </ligand>
</feature>
<sequence>MKKENFIVGRIKSIKYAFAGFFLLIRTEHAIISQLIIAGVFTGMGFYFGISREEWIWQILAIGLVLGTESLNTAIEKICDFIHPEYHQNIGTIKDVASGAVTFAALTALAVGALIYIPYFL</sequence>
<keyword evidence="9 17" id="KW-0067">ATP-binding</keyword>
<evidence type="ECO:0000256" key="7">
    <source>
        <dbReference type="ARBA" id="ARBA00022741"/>
    </source>
</evidence>
<evidence type="ECO:0000256" key="15">
    <source>
        <dbReference type="PIRSR" id="PIRSR600829-1"/>
    </source>
</evidence>
<evidence type="ECO:0000256" key="10">
    <source>
        <dbReference type="ARBA" id="ARBA00022989"/>
    </source>
</evidence>
<evidence type="ECO:0000256" key="19">
    <source>
        <dbReference type="SAM" id="Phobius"/>
    </source>
</evidence>
<evidence type="ECO:0000256" key="11">
    <source>
        <dbReference type="ARBA" id="ARBA00023098"/>
    </source>
</evidence>